<evidence type="ECO:0000313" key="1">
    <source>
        <dbReference type="EMBL" id="MBX42480.1"/>
    </source>
</evidence>
<protein>
    <submittedName>
        <fullName evidence="1">Uncharacterized protein</fullName>
    </submittedName>
</protein>
<accession>A0A2P2NJ85</accession>
<organism evidence="1">
    <name type="scientific">Rhizophora mucronata</name>
    <name type="common">Asiatic mangrove</name>
    <dbReference type="NCBI Taxonomy" id="61149"/>
    <lineage>
        <taxon>Eukaryota</taxon>
        <taxon>Viridiplantae</taxon>
        <taxon>Streptophyta</taxon>
        <taxon>Embryophyta</taxon>
        <taxon>Tracheophyta</taxon>
        <taxon>Spermatophyta</taxon>
        <taxon>Magnoliopsida</taxon>
        <taxon>eudicotyledons</taxon>
        <taxon>Gunneridae</taxon>
        <taxon>Pentapetalae</taxon>
        <taxon>rosids</taxon>
        <taxon>fabids</taxon>
        <taxon>Malpighiales</taxon>
        <taxon>Rhizophoraceae</taxon>
        <taxon>Rhizophora</taxon>
    </lineage>
</organism>
<proteinExistence type="predicted"/>
<dbReference type="EMBL" id="GGEC01061996">
    <property type="protein sequence ID" value="MBX42480.1"/>
    <property type="molecule type" value="Transcribed_RNA"/>
</dbReference>
<sequence length="41" mass="4666">MCFLANQDNTFFIFSLSLSLLRAHKSANSSFKCIEKSHLSE</sequence>
<name>A0A2P2NJ85_RHIMU</name>
<dbReference type="AlphaFoldDB" id="A0A2P2NJ85"/>
<reference evidence="1" key="1">
    <citation type="submission" date="2018-02" db="EMBL/GenBank/DDBJ databases">
        <title>Rhizophora mucronata_Transcriptome.</title>
        <authorList>
            <person name="Meera S.P."/>
            <person name="Sreeshan A."/>
            <person name="Augustine A."/>
        </authorList>
    </citation>
    <scope>NUCLEOTIDE SEQUENCE</scope>
    <source>
        <tissue evidence="1">Leaf</tissue>
    </source>
</reference>